<dbReference type="Pfam" id="PF08668">
    <property type="entry name" value="HDOD"/>
    <property type="match status" value="1"/>
</dbReference>
<dbReference type="SUPFAM" id="SSF109604">
    <property type="entry name" value="HD-domain/PDEase-like"/>
    <property type="match status" value="1"/>
</dbReference>
<dbReference type="PROSITE" id="PS51833">
    <property type="entry name" value="HDOD"/>
    <property type="match status" value="1"/>
</dbReference>
<sequence length="274" mass="30379">MSSNNILEKIESLPPLPKTIIEIEEFRKKTNKESAELLEIIEKDALIISTLLKISNSAMFGFRSKVETPGRAINLLGINFTISIAIGGTVQNLLMTNLEPYGINSDDFMKASNISSTLASLWLSKIDIELKDEIVLPALLQETGKFIIADLIVNEGKSDLFKSKIASGASIEDTEKELLGFTTSEVTAKIFRHWKLSENLINLIENVDNVSKAEDEYKKKTQILDIIKTAAYINAPLSANNVKKALEKASAYGFDTNILKNAITTLEDRLLDEK</sequence>
<accession>A0AAE7B4J8</accession>
<organism evidence="2 3">
    <name type="scientific">Arcobacter aquimarinus</name>
    <dbReference type="NCBI Taxonomy" id="1315211"/>
    <lineage>
        <taxon>Bacteria</taxon>
        <taxon>Pseudomonadati</taxon>
        <taxon>Campylobacterota</taxon>
        <taxon>Epsilonproteobacteria</taxon>
        <taxon>Campylobacterales</taxon>
        <taxon>Arcobacteraceae</taxon>
        <taxon>Arcobacter</taxon>
    </lineage>
</organism>
<dbReference type="AlphaFoldDB" id="A0AAE7B4J8"/>
<dbReference type="InterPro" id="IPR013976">
    <property type="entry name" value="HDOD"/>
</dbReference>
<keyword evidence="3" id="KW-1185">Reference proteome</keyword>
<dbReference type="Gene3D" id="1.10.3210.10">
    <property type="entry name" value="Hypothetical protein af1432"/>
    <property type="match status" value="1"/>
</dbReference>
<protein>
    <submittedName>
        <fullName evidence="2">HDOD domain-containing protein</fullName>
    </submittedName>
</protein>
<evidence type="ECO:0000313" key="2">
    <source>
        <dbReference type="EMBL" id="QKE25624.1"/>
    </source>
</evidence>
<gene>
    <name evidence="2" type="ORF">AAQM_0866</name>
</gene>
<dbReference type="KEGG" id="aaqi:AAQM_0866"/>
<name>A0AAE7B4J8_9BACT</name>
<proteinExistence type="predicted"/>
<feature type="domain" description="HDOD" evidence="1">
    <location>
        <begin position="13"/>
        <end position="210"/>
    </location>
</feature>
<dbReference type="RefSeq" id="WP_129095616.1">
    <property type="nucleotide sequence ID" value="NZ_CBCSAE010000008.1"/>
</dbReference>
<reference evidence="2 3" key="1">
    <citation type="submission" date="2018-07" db="EMBL/GenBank/DDBJ databases">
        <title>Identification of phenol metabolism pathways in Arcobacter.</title>
        <authorList>
            <person name="Miller W.G."/>
            <person name="Yee E."/>
            <person name="Bono J.L."/>
        </authorList>
    </citation>
    <scope>NUCLEOTIDE SEQUENCE [LARGE SCALE GENOMIC DNA]</scope>
    <source>
        <strain evidence="2 3">W63</strain>
    </source>
</reference>
<dbReference type="PANTHER" id="PTHR33525:SF4">
    <property type="entry name" value="CYCLIC DI-GMP PHOSPHODIESTERASE CDGJ"/>
    <property type="match status" value="1"/>
</dbReference>
<dbReference type="InterPro" id="IPR052340">
    <property type="entry name" value="RNase_Y/CdgJ"/>
</dbReference>
<evidence type="ECO:0000259" key="1">
    <source>
        <dbReference type="PROSITE" id="PS51833"/>
    </source>
</evidence>
<dbReference type="PANTHER" id="PTHR33525">
    <property type="match status" value="1"/>
</dbReference>
<evidence type="ECO:0000313" key="3">
    <source>
        <dbReference type="Proteomes" id="UP000502065"/>
    </source>
</evidence>
<dbReference type="Proteomes" id="UP000502065">
    <property type="component" value="Chromosome"/>
</dbReference>
<dbReference type="EMBL" id="CP030944">
    <property type="protein sequence ID" value="QKE25624.1"/>
    <property type="molecule type" value="Genomic_DNA"/>
</dbReference>